<organism evidence="1 2">
    <name type="scientific">Psychrobacter piechaudii</name>
    <dbReference type="NCBI Taxonomy" id="1945521"/>
    <lineage>
        <taxon>Bacteria</taxon>
        <taxon>Pseudomonadati</taxon>
        <taxon>Pseudomonadota</taxon>
        <taxon>Gammaproteobacteria</taxon>
        <taxon>Moraxellales</taxon>
        <taxon>Moraxellaceae</taxon>
        <taxon>Psychrobacter</taxon>
    </lineage>
</organism>
<gene>
    <name evidence="1" type="ORF">A1232T_01685</name>
</gene>
<evidence type="ECO:0000313" key="2">
    <source>
        <dbReference type="Proteomes" id="UP000188357"/>
    </source>
</evidence>
<dbReference type="Proteomes" id="UP000188357">
    <property type="component" value="Unassembled WGS sequence"/>
</dbReference>
<reference evidence="1 2" key="1">
    <citation type="submission" date="2017-02" db="EMBL/GenBank/DDBJ databases">
        <authorList>
            <person name="Peterson S.W."/>
        </authorList>
    </citation>
    <scope>NUCLEOTIDE SEQUENCE [LARGE SCALE GENOMIC DNA]</scope>
    <source>
        <strain evidence="1">Psychrobacter_piechaudii</strain>
    </source>
</reference>
<dbReference type="EMBL" id="FUGE01000162">
    <property type="protein sequence ID" value="SJM72341.1"/>
    <property type="molecule type" value="Genomic_DNA"/>
</dbReference>
<accession>A0A1R4GW43</accession>
<name>A0A1R4GW43_9GAMM</name>
<dbReference type="AlphaFoldDB" id="A0A1R4GW43"/>
<protein>
    <submittedName>
        <fullName evidence="1">Uncharacterized protein</fullName>
    </submittedName>
</protein>
<proteinExistence type="predicted"/>
<dbReference type="RefSeq" id="WP_077451401.1">
    <property type="nucleotide sequence ID" value="NZ_FUGE01000162.1"/>
</dbReference>
<keyword evidence="2" id="KW-1185">Reference proteome</keyword>
<evidence type="ECO:0000313" key="1">
    <source>
        <dbReference type="EMBL" id="SJM72341.1"/>
    </source>
</evidence>
<sequence>MRTDSFKYTDNEDLIAQSLLQNQIEYSGMRHPNFQSSMATLNPDRPLTDIPEPAPRYQQSLGKLLSMYDVSTKEKKVDEASMWALIASPELASHLDLLQLGGLINLPNQFFEPKSNSESKILTPLTQMSLLDLSDIYQVCAKYPTLTRYGFKSSSDKRSSDSQKLISTKPAITDTSISSLFSAMPEMINDLFAPSWEAILYPERFDNEVDSLTTDILACSAAVHILKQCQPRQSINRNLTAKQICQHMRSYVLSQCNEYPQFEKQYRQIRLFEGHVVVAASYLGFDVVHASKHSSASTVNNKGETSGNLGQAIYINVSTQSSLFIRYPNLSSYYINGWS</sequence>
<dbReference type="OrthoDB" id="6660337at2"/>